<organism evidence="1 2">
    <name type="scientific">Gossypium stocksii</name>
    <dbReference type="NCBI Taxonomy" id="47602"/>
    <lineage>
        <taxon>Eukaryota</taxon>
        <taxon>Viridiplantae</taxon>
        <taxon>Streptophyta</taxon>
        <taxon>Embryophyta</taxon>
        <taxon>Tracheophyta</taxon>
        <taxon>Spermatophyta</taxon>
        <taxon>Magnoliopsida</taxon>
        <taxon>eudicotyledons</taxon>
        <taxon>Gunneridae</taxon>
        <taxon>Pentapetalae</taxon>
        <taxon>rosids</taxon>
        <taxon>malvids</taxon>
        <taxon>Malvales</taxon>
        <taxon>Malvaceae</taxon>
        <taxon>Malvoideae</taxon>
        <taxon>Gossypium</taxon>
    </lineage>
</organism>
<feature type="non-terminal residue" evidence="1">
    <location>
        <position position="1"/>
    </location>
</feature>
<dbReference type="AlphaFoldDB" id="A0A9D3UKL0"/>
<feature type="non-terminal residue" evidence="1">
    <location>
        <position position="89"/>
    </location>
</feature>
<proteinExistence type="predicted"/>
<gene>
    <name evidence="1" type="ORF">J1N35_037323</name>
</gene>
<keyword evidence="2" id="KW-1185">Reference proteome</keyword>
<sequence>FEYLKKGEEETISGYYAHLFEISNEAFSLVEHFSEAKLVWNFLRSLLKRFTIKVNAIEEAKNATTPKLGKLKSSLRTFEMNLEEYTRNK</sequence>
<name>A0A9D3UKL0_9ROSI</name>
<accession>A0A9D3UKL0</accession>
<dbReference type="EMBL" id="JAIQCV010000011">
    <property type="protein sequence ID" value="KAH1046539.1"/>
    <property type="molecule type" value="Genomic_DNA"/>
</dbReference>
<dbReference type="Pfam" id="PF14223">
    <property type="entry name" value="Retrotran_gag_2"/>
    <property type="match status" value="1"/>
</dbReference>
<evidence type="ECO:0000313" key="2">
    <source>
        <dbReference type="Proteomes" id="UP000828251"/>
    </source>
</evidence>
<evidence type="ECO:0000313" key="1">
    <source>
        <dbReference type="EMBL" id="KAH1046539.1"/>
    </source>
</evidence>
<dbReference type="Proteomes" id="UP000828251">
    <property type="component" value="Unassembled WGS sequence"/>
</dbReference>
<comment type="caution">
    <text evidence="1">The sequence shown here is derived from an EMBL/GenBank/DDBJ whole genome shotgun (WGS) entry which is preliminary data.</text>
</comment>
<protein>
    <submittedName>
        <fullName evidence="1">Uncharacterized protein</fullName>
    </submittedName>
</protein>
<dbReference type="OrthoDB" id="1657206at2759"/>
<reference evidence="1 2" key="1">
    <citation type="journal article" date="2021" name="Plant Biotechnol. J.">
        <title>Multi-omics assisted identification of the key and species-specific regulatory components of drought-tolerant mechanisms in Gossypium stocksii.</title>
        <authorList>
            <person name="Yu D."/>
            <person name="Ke L."/>
            <person name="Zhang D."/>
            <person name="Wu Y."/>
            <person name="Sun Y."/>
            <person name="Mei J."/>
            <person name="Sun J."/>
            <person name="Sun Y."/>
        </authorList>
    </citation>
    <scope>NUCLEOTIDE SEQUENCE [LARGE SCALE GENOMIC DNA]</scope>
    <source>
        <strain evidence="2">cv. E1</strain>
        <tissue evidence="1">Leaf</tissue>
    </source>
</reference>